<dbReference type="GO" id="GO:0030544">
    <property type="term" value="F:Hsp70 protein binding"/>
    <property type="evidence" value="ECO:0007669"/>
    <property type="project" value="TreeGrafter"/>
</dbReference>
<evidence type="ECO:0000256" key="4">
    <source>
        <dbReference type="ARBA" id="ARBA00022989"/>
    </source>
</evidence>
<reference evidence="9" key="2">
    <citation type="submission" date="2021-04" db="EMBL/GenBank/DDBJ databases">
        <authorList>
            <person name="Podell S."/>
        </authorList>
    </citation>
    <scope>NUCLEOTIDE SEQUENCE</scope>
    <source>
        <strain evidence="9">Hildebrandi</strain>
    </source>
</reference>
<dbReference type="SMART" id="SM00028">
    <property type="entry name" value="TPR"/>
    <property type="match status" value="1"/>
</dbReference>
<gene>
    <name evidence="9" type="ORF">IV203_000140</name>
</gene>
<dbReference type="AlphaFoldDB" id="A0A9K3PS78"/>
<sequence length="454" mass="50192">MEVNKDEAERCKLIGASAMKEGQYDRAVKFFRKSLSLYPLPGVQALLAAAERKMEAGGDDEDGDDATNSNSNTTNPASASNNTPPPTAAPTSASTRSSSSSQHNNTHGRAYTQAQVEIVETILRAKAQGGRTAHYKVLNISATECTEADIKKAYRKLAVKVHPDKNSAPKADEAFKAVGLAYATLSDPQKKAIYDRFGDEDPDNRGGGSTGMRHRGPGGMHFRPGDEVSPEDIFNMFFGGGMPGGGMHRGPGGMHFYSSFGGPGGFARAAQQQQQRRRGQQQQQAQGQQEHDNTPPGMATLMQLLPFLLILILSFLNMNETSYGHSATSSGRSPGQNRYFSLTKKEPFVNPMHTKLTAVKDIPYFVDNKFVKTLYRDRYQLAQVERMVENAYENYLVEECNKQRRHKKQMLSEAAKKPTVEEQESAQQEAQQIQLPRCVELNDLFPLRHSGRKR</sequence>
<comment type="subcellular location">
    <subcellularLocation>
        <location evidence="1">Endoplasmic reticulum membrane</location>
        <topology evidence="1">Single-pass membrane protein</topology>
    </subcellularLocation>
</comment>
<dbReference type="InterPro" id="IPR015399">
    <property type="entry name" value="DUF1977_DnaJ-like"/>
</dbReference>
<dbReference type="SMART" id="SM00271">
    <property type="entry name" value="DnaJ"/>
    <property type="match status" value="1"/>
</dbReference>
<feature type="compositionally biased region" description="Low complexity" evidence="7">
    <location>
        <begin position="266"/>
        <end position="288"/>
    </location>
</feature>
<dbReference type="Proteomes" id="UP000693970">
    <property type="component" value="Unassembled WGS sequence"/>
</dbReference>
<keyword evidence="2" id="KW-0812">Transmembrane</keyword>
<feature type="region of interest" description="Disordered" evidence="7">
    <location>
        <begin position="52"/>
        <end position="109"/>
    </location>
</feature>
<comment type="caution">
    <text evidence="9">The sequence shown here is derived from an EMBL/GenBank/DDBJ whole genome shotgun (WGS) entry which is preliminary data.</text>
</comment>
<feature type="region of interest" description="Disordered" evidence="7">
    <location>
        <begin position="257"/>
        <end position="298"/>
    </location>
</feature>
<evidence type="ECO:0000256" key="6">
    <source>
        <dbReference type="PROSITE-ProRule" id="PRU00339"/>
    </source>
</evidence>
<feature type="region of interest" description="Disordered" evidence="7">
    <location>
        <begin position="195"/>
        <end position="219"/>
    </location>
</feature>
<evidence type="ECO:0000256" key="7">
    <source>
        <dbReference type="SAM" id="MobiDB-lite"/>
    </source>
</evidence>
<dbReference type="GO" id="GO:0071218">
    <property type="term" value="P:cellular response to misfolded protein"/>
    <property type="evidence" value="ECO:0007669"/>
    <property type="project" value="TreeGrafter"/>
</dbReference>
<dbReference type="Pfam" id="PF00226">
    <property type="entry name" value="DnaJ"/>
    <property type="match status" value="1"/>
</dbReference>
<dbReference type="GO" id="GO:0005789">
    <property type="term" value="C:endoplasmic reticulum membrane"/>
    <property type="evidence" value="ECO:0007669"/>
    <property type="project" value="UniProtKB-SubCell"/>
</dbReference>
<feature type="repeat" description="TPR" evidence="6">
    <location>
        <begin position="8"/>
        <end position="41"/>
    </location>
</feature>
<accession>A0A9K3PS78</accession>
<keyword evidence="4" id="KW-1133">Transmembrane helix</keyword>
<evidence type="ECO:0000313" key="10">
    <source>
        <dbReference type="Proteomes" id="UP000693970"/>
    </source>
</evidence>
<evidence type="ECO:0000256" key="2">
    <source>
        <dbReference type="ARBA" id="ARBA00022692"/>
    </source>
</evidence>
<reference evidence="9" key="1">
    <citation type="journal article" date="2021" name="Sci. Rep.">
        <title>Diploid genomic architecture of Nitzschia inconspicua, an elite biomass production diatom.</title>
        <authorList>
            <person name="Oliver A."/>
            <person name="Podell S."/>
            <person name="Pinowska A."/>
            <person name="Traller J.C."/>
            <person name="Smith S.R."/>
            <person name="McClure R."/>
            <person name="Beliaev A."/>
            <person name="Bohutskyi P."/>
            <person name="Hill E.A."/>
            <person name="Rabines A."/>
            <person name="Zheng H."/>
            <person name="Allen L.Z."/>
            <person name="Kuo A."/>
            <person name="Grigoriev I.V."/>
            <person name="Allen A.E."/>
            <person name="Hazlebeck D."/>
            <person name="Allen E.E."/>
        </authorList>
    </citation>
    <scope>NUCLEOTIDE SEQUENCE</scope>
    <source>
        <strain evidence="9">Hildebrandi</strain>
    </source>
</reference>
<dbReference type="PROSITE" id="PS50005">
    <property type="entry name" value="TPR"/>
    <property type="match status" value="1"/>
</dbReference>
<evidence type="ECO:0000259" key="8">
    <source>
        <dbReference type="PROSITE" id="PS50076"/>
    </source>
</evidence>
<evidence type="ECO:0000313" key="9">
    <source>
        <dbReference type="EMBL" id="KAG7355454.1"/>
    </source>
</evidence>
<protein>
    <submittedName>
        <fullName evidence="9">Chaperone protein DnaJ</fullName>
    </submittedName>
</protein>
<keyword evidence="3" id="KW-0256">Endoplasmic reticulum</keyword>
<dbReference type="Pfam" id="PF09320">
    <property type="entry name" value="DUF1977"/>
    <property type="match status" value="1"/>
</dbReference>
<evidence type="ECO:0000256" key="5">
    <source>
        <dbReference type="ARBA" id="ARBA00023136"/>
    </source>
</evidence>
<proteinExistence type="predicted"/>
<dbReference type="InterPro" id="IPR019734">
    <property type="entry name" value="TPR_rpt"/>
</dbReference>
<dbReference type="PROSITE" id="PS50076">
    <property type="entry name" value="DNAJ_2"/>
    <property type="match status" value="1"/>
</dbReference>
<dbReference type="InterPro" id="IPR001623">
    <property type="entry name" value="DnaJ_domain"/>
</dbReference>
<dbReference type="PROSITE" id="PS00636">
    <property type="entry name" value="DNAJ_1"/>
    <property type="match status" value="1"/>
</dbReference>
<dbReference type="CDD" id="cd06257">
    <property type="entry name" value="DnaJ"/>
    <property type="match status" value="1"/>
</dbReference>
<feature type="domain" description="J" evidence="8">
    <location>
        <begin position="133"/>
        <end position="198"/>
    </location>
</feature>
<dbReference type="InterPro" id="IPR051100">
    <property type="entry name" value="DnaJ_subfamily_B/C"/>
</dbReference>
<evidence type="ECO:0000256" key="1">
    <source>
        <dbReference type="ARBA" id="ARBA00004389"/>
    </source>
</evidence>
<dbReference type="InterPro" id="IPR018253">
    <property type="entry name" value="DnaJ_domain_CS"/>
</dbReference>
<dbReference type="EMBL" id="JAGRRH010000015">
    <property type="protein sequence ID" value="KAG7355454.1"/>
    <property type="molecule type" value="Genomic_DNA"/>
</dbReference>
<evidence type="ECO:0000256" key="3">
    <source>
        <dbReference type="ARBA" id="ARBA00022824"/>
    </source>
</evidence>
<keyword evidence="6" id="KW-0802">TPR repeat</keyword>
<dbReference type="PANTHER" id="PTHR43908">
    <property type="entry name" value="AT29763P-RELATED"/>
    <property type="match status" value="1"/>
</dbReference>
<feature type="region of interest" description="Disordered" evidence="7">
    <location>
        <begin position="408"/>
        <end position="432"/>
    </location>
</feature>
<feature type="compositionally biased region" description="Low complexity" evidence="7">
    <location>
        <begin position="66"/>
        <end position="82"/>
    </location>
</feature>
<keyword evidence="10" id="KW-1185">Reference proteome</keyword>
<dbReference type="OrthoDB" id="10250354at2759"/>
<keyword evidence="5" id="KW-0472">Membrane</keyword>
<dbReference type="PANTHER" id="PTHR43908:SF3">
    <property type="entry name" value="AT29763P-RELATED"/>
    <property type="match status" value="1"/>
</dbReference>
<feature type="compositionally biased region" description="Low complexity" evidence="7">
    <location>
        <begin position="89"/>
        <end position="101"/>
    </location>
</feature>
<name>A0A9K3PS78_9STRA</name>
<organism evidence="9 10">
    <name type="scientific">Nitzschia inconspicua</name>
    <dbReference type="NCBI Taxonomy" id="303405"/>
    <lineage>
        <taxon>Eukaryota</taxon>
        <taxon>Sar</taxon>
        <taxon>Stramenopiles</taxon>
        <taxon>Ochrophyta</taxon>
        <taxon>Bacillariophyta</taxon>
        <taxon>Bacillariophyceae</taxon>
        <taxon>Bacillariophycidae</taxon>
        <taxon>Bacillariales</taxon>
        <taxon>Bacillariaceae</taxon>
        <taxon>Nitzschia</taxon>
    </lineage>
</organism>